<dbReference type="RefSeq" id="WP_248632763.1">
    <property type="nucleotide sequence ID" value="NZ_JALPTH010000006.1"/>
</dbReference>
<dbReference type="EMBL" id="JALPTH010000006">
    <property type="protein sequence ID" value="MCK8677550.1"/>
    <property type="molecule type" value="Genomic_DNA"/>
</dbReference>
<protein>
    <recommendedName>
        <fullName evidence="3">Type II toxin-antitoxin system RelE/ParE family toxin</fullName>
    </recommendedName>
</protein>
<proteinExistence type="predicted"/>
<gene>
    <name evidence="1" type="ORF">M1O15_09125</name>
</gene>
<keyword evidence="2" id="KW-1185">Reference proteome</keyword>
<dbReference type="Proteomes" id="UP001522868">
    <property type="component" value="Unassembled WGS sequence"/>
</dbReference>
<reference evidence="1 2" key="1">
    <citation type="submission" date="2022-04" db="EMBL/GenBank/DDBJ databases">
        <title>Streptomyces sp. nov. LCR6-01 isolated from Lichen of Dirinaria sp.</title>
        <authorList>
            <person name="Kanchanasin P."/>
            <person name="Tanasupawat S."/>
            <person name="Phongsopitanun W."/>
        </authorList>
    </citation>
    <scope>NUCLEOTIDE SEQUENCE [LARGE SCALE GENOMIC DNA]</scope>
    <source>
        <strain evidence="1 2">LCR6-01</strain>
    </source>
</reference>
<evidence type="ECO:0008006" key="3">
    <source>
        <dbReference type="Google" id="ProtNLM"/>
    </source>
</evidence>
<evidence type="ECO:0000313" key="1">
    <source>
        <dbReference type="EMBL" id="MCK8677550.1"/>
    </source>
</evidence>
<organism evidence="1 2">
    <name type="scientific">Streptomyces lichenis</name>
    <dbReference type="NCBI Taxonomy" id="2306967"/>
    <lineage>
        <taxon>Bacteria</taxon>
        <taxon>Bacillati</taxon>
        <taxon>Actinomycetota</taxon>
        <taxon>Actinomycetes</taxon>
        <taxon>Kitasatosporales</taxon>
        <taxon>Streptomycetaceae</taxon>
        <taxon>Streptomyces</taxon>
    </lineage>
</organism>
<accession>A0ABT0I8A8</accession>
<sequence>MATYTIRYTNRAEAKRDQVLAGPRRTAFLSAIDGLRQDPRQGATDLGDNSWAKKFSGGQIVYVIADRYITVSVIDIR</sequence>
<evidence type="ECO:0000313" key="2">
    <source>
        <dbReference type="Proteomes" id="UP001522868"/>
    </source>
</evidence>
<comment type="caution">
    <text evidence="1">The sequence shown here is derived from an EMBL/GenBank/DDBJ whole genome shotgun (WGS) entry which is preliminary data.</text>
</comment>
<name>A0ABT0I8A8_9ACTN</name>